<feature type="compositionally biased region" description="Polar residues" evidence="1">
    <location>
        <begin position="205"/>
        <end position="220"/>
    </location>
</feature>
<feature type="region of interest" description="Disordered" evidence="1">
    <location>
        <begin position="972"/>
        <end position="1054"/>
    </location>
</feature>
<feature type="compositionally biased region" description="Polar residues" evidence="1">
    <location>
        <begin position="348"/>
        <end position="363"/>
    </location>
</feature>
<feature type="region of interest" description="Disordered" evidence="1">
    <location>
        <begin position="906"/>
        <end position="934"/>
    </location>
</feature>
<feature type="region of interest" description="Disordered" evidence="1">
    <location>
        <begin position="97"/>
        <end position="119"/>
    </location>
</feature>
<feature type="compositionally biased region" description="Low complexity" evidence="1">
    <location>
        <begin position="922"/>
        <end position="931"/>
    </location>
</feature>
<dbReference type="AlphaFoldDB" id="A0A482XTI8"/>
<feature type="compositionally biased region" description="Polar residues" evidence="1">
    <location>
        <begin position="735"/>
        <end position="753"/>
    </location>
</feature>
<dbReference type="EMBL" id="QKKF02000817">
    <property type="protein sequence ID" value="RZF48964.1"/>
    <property type="molecule type" value="Genomic_DNA"/>
</dbReference>
<sequence length="1054" mass="115644">MDAESFTSNDVRKRIEQLSKSLEKRIKSKQNKSRFYFAEEDDEILDSNAMEISTEPGTWLYVSNEWATGEQSRMENHILESMSAKMTDGVASVINQSRRSYDSRTYTRPKKQPQPSTLQDSFRMDCTVKSGSPYLNPFGGPNLAHLNSYDTDSTMESSLGIIDINNLTESQQLDFEKASTEQRQFSSTPPQSLEALNVTYEKNNSTLSIDSDGPLNSTFTLDEDPETSPSTRQNSKLDSTRDSIELHNFYYVHNEVSDASNVGYSSKIVGNRLTNTDQNSTFDKHSSRDPSTTPQNSKFYHTQLPDPSMATQTTKLAKNETSSITLNTKYARSESPEASAPSYGSKYLRNQSPEPSPFCQNSKFSKKPLSESTPLVKNSRFAQKLPANNHQDVLEEEVAMNGDQFSSTLNEDSDYIMNIVPSFPSMMQSSTSLQSDSENTFEVNPNATIDKKRSSFGAARFKTSLGSCEYDTPNLTGRASEFNPNLTIDKRRGSEVNPNLTFEKRRVSLGRCENTGENDPERSNPNSIKRRISLGQGRYSTTSEESNFEVNPNATIEKSRNSWVNPNTTIDRRRSTTPQERSSEDPNFEEVYTNNTDEKRSNFEVNPDTKVENRSNFEVNPNTAVEKRSEVNPNTTIEKVNNSERNPYLTMDKRKSTIIAQQLKSSSTENVMVNNLNAKYQECLKNSDRLQELRDRLGGEVPPKNSSQVTPPHVEDILGEPVSVSTPSRGGRLSQKGSSPRFTNGGDSSSEISPISMEDCVSPRASSVPPLDGTFCKNAGDSFSKKGAKLLEGGASPLNSTFRKQALSSTFCKSAETLNNGGGGMTGGGSAESGPDEDGMSTASDSSFSSSSTHMRSVGEIQSIARLQEESLSLQNNTALRKIAWGGSDSGDGDLTKGSQTVFRKQATMSDDGNQSDHSERCSPSSERCSPTALNNNLRNVSRLTLKPLSSYSRTGGLSLQHARSVEQLPSGMSLARSKQSTTFGVKRPTVVSKQPANPAAPASMAPPSSRLPAPSKPSGIRPPTAIPRPVSRLPAPKIKTGLPRYNGGSSGQS</sequence>
<dbReference type="OrthoDB" id="10417642at2759"/>
<evidence type="ECO:0000313" key="3">
    <source>
        <dbReference type="Proteomes" id="UP000291343"/>
    </source>
</evidence>
<feature type="compositionally biased region" description="Polar residues" evidence="1">
    <location>
        <begin position="227"/>
        <end position="237"/>
    </location>
</feature>
<accession>A0A482XTI8</accession>
<dbReference type="InParanoid" id="A0A482XTI8"/>
<organism evidence="2 3">
    <name type="scientific">Laodelphax striatellus</name>
    <name type="common">Small brown planthopper</name>
    <name type="synonym">Delphax striatella</name>
    <dbReference type="NCBI Taxonomy" id="195883"/>
    <lineage>
        <taxon>Eukaryota</taxon>
        <taxon>Metazoa</taxon>
        <taxon>Ecdysozoa</taxon>
        <taxon>Arthropoda</taxon>
        <taxon>Hexapoda</taxon>
        <taxon>Insecta</taxon>
        <taxon>Pterygota</taxon>
        <taxon>Neoptera</taxon>
        <taxon>Paraneoptera</taxon>
        <taxon>Hemiptera</taxon>
        <taxon>Auchenorrhyncha</taxon>
        <taxon>Fulgoroidea</taxon>
        <taxon>Delphacidae</taxon>
        <taxon>Criomorphinae</taxon>
        <taxon>Laodelphax</taxon>
    </lineage>
</organism>
<feature type="compositionally biased region" description="Low complexity" evidence="1">
    <location>
        <begin position="841"/>
        <end position="852"/>
    </location>
</feature>
<reference evidence="2 3" key="1">
    <citation type="journal article" date="2017" name="Gigascience">
        <title>Genome sequence of the small brown planthopper, Laodelphax striatellus.</title>
        <authorList>
            <person name="Zhu J."/>
            <person name="Jiang F."/>
            <person name="Wang X."/>
            <person name="Yang P."/>
            <person name="Bao Y."/>
            <person name="Zhao W."/>
            <person name="Wang W."/>
            <person name="Lu H."/>
            <person name="Wang Q."/>
            <person name="Cui N."/>
            <person name="Li J."/>
            <person name="Chen X."/>
            <person name="Luo L."/>
            <person name="Yu J."/>
            <person name="Kang L."/>
            <person name="Cui F."/>
        </authorList>
    </citation>
    <scope>NUCLEOTIDE SEQUENCE [LARGE SCALE GENOMIC DNA]</scope>
    <source>
        <strain evidence="2">Lst14</strain>
    </source>
</reference>
<evidence type="ECO:0000256" key="1">
    <source>
        <dbReference type="SAM" id="MobiDB-lite"/>
    </source>
</evidence>
<feature type="region of interest" description="Disordered" evidence="1">
    <location>
        <begin position="558"/>
        <end position="595"/>
    </location>
</feature>
<evidence type="ECO:0000313" key="2">
    <source>
        <dbReference type="EMBL" id="RZF48964.1"/>
    </source>
</evidence>
<keyword evidence="3" id="KW-1185">Reference proteome</keyword>
<feature type="region of interest" description="Disordered" evidence="1">
    <location>
        <begin position="818"/>
        <end position="855"/>
    </location>
</feature>
<feature type="region of interest" description="Disordered" evidence="1">
    <location>
        <begin position="697"/>
        <end position="767"/>
    </location>
</feature>
<feature type="compositionally biased region" description="Gly residues" evidence="1">
    <location>
        <begin position="820"/>
        <end position="831"/>
    </location>
</feature>
<feature type="region of interest" description="Disordered" evidence="1">
    <location>
        <begin position="508"/>
        <end position="529"/>
    </location>
</feature>
<gene>
    <name evidence="2" type="ORF">LSTR_LSTR003040</name>
</gene>
<feature type="compositionally biased region" description="Polar residues" evidence="1">
    <location>
        <begin position="309"/>
        <end position="330"/>
    </location>
</feature>
<feature type="region of interest" description="Disordered" evidence="1">
    <location>
        <begin position="274"/>
        <end position="373"/>
    </location>
</feature>
<protein>
    <submittedName>
        <fullName evidence="2">Uncharacterized protein</fullName>
    </submittedName>
</protein>
<proteinExistence type="predicted"/>
<dbReference type="Proteomes" id="UP000291343">
    <property type="component" value="Unassembled WGS sequence"/>
</dbReference>
<feature type="compositionally biased region" description="Polar residues" evidence="1">
    <location>
        <begin position="289"/>
        <end position="300"/>
    </location>
</feature>
<feature type="compositionally biased region" description="Polar residues" evidence="1">
    <location>
        <begin position="558"/>
        <end position="569"/>
    </location>
</feature>
<comment type="caution">
    <text evidence="2">The sequence shown here is derived from an EMBL/GenBank/DDBJ whole genome shotgun (WGS) entry which is preliminary data.</text>
</comment>
<feature type="region of interest" description="Disordered" evidence="1">
    <location>
        <begin position="205"/>
        <end position="239"/>
    </location>
</feature>
<feature type="compositionally biased region" description="Low complexity" evidence="1">
    <location>
        <begin position="996"/>
        <end position="1019"/>
    </location>
</feature>
<name>A0A482XTI8_LAOST</name>